<accession>A0AAD4TWL0</accession>
<dbReference type="Proteomes" id="UP001214576">
    <property type="component" value="Unassembled WGS sequence"/>
</dbReference>
<proteinExistence type="predicted"/>
<reference evidence="2" key="1">
    <citation type="submission" date="2022-03" db="EMBL/GenBank/DDBJ databases">
        <title>Genomic analyses of argali, domestic sheep and their hybrids provide insights into chromosomal evolution, heterosis and genetic basis of agronomic traits.</title>
        <authorList>
            <person name="Li M."/>
        </authorList>
    </citation>
    <scope>NUCLEOTIDE SEQUENCE</scope>
    <source>
        <strain evidence="2">CAU-MHL-2022a</strain>
        <tissue evidence="2">Skin</tissue>
    </source>
</reference>
<feature type="region of interest" description="Disordered" evidence="1">
    <location>
        <begin position="1"/>
        <end position="55"/>
    </location>
</feature>
<name>A0AAD4TWL0_OVIAM</name>
<evidence type="ECO:0000313" key="2">
    <source>
        <dbReference type="EMBL" id="KAI4535577.1"/>
    </source>
</evidence>
<feature type="compositionally biased region" description="Basic and acidic residues" evidence="1">
    <location>
        <begin position="1"/>
        <end position="15"/>
    </location>
</feature>
<evidence type="ECO:0000313" key="3">
    <source>
        <dbReference type="Proteomes" id="UP001214576"/>
    </source>
</evidence>
<protein>
    <submittedName>
        <fullName evidence="2">Uncharacterized protein</fullName>
    </submittedName>
</protein>
<comment type="caution">
    <text evidence="2">The sequence shown here is derived from an EMBL/GenBank/DDBJ whole genome shotgun (WGS) entry which is preliminary data.</text>
</comment>
<dbReference type="AlphaFoldDB" id="A0AAD4TWL0"/>
<dbReference type="EMBL" id="JAKZEL010000018">
    <property type="protein sequence ID" value="KAI4535577.1"/>
    <property type="molecule type" value="Genomic_DNA"/>
</dbReference>
<organism evidence="2 3">
    <name type="scientific">Ovis ammon polii</name>
    <dbReference type="NCBI Taxonomy" id="230172"/>
    <lineage>
        <taxon>Eukaryota</taxon>
        <taxon>Metazoa</taxon>
        <taxon>Chordata</taxon>
        <taxon>Craniata</taxon>
        <taxon>Vertebrata</taxon>
        <taxon>Euteleostomi</taxon>
        <taxon>Mammalia</taxon>
        <taxon>Eutheria</taxon>
        <taxon>Laurasiatheria</taxon>
        <taxon>Artiodactyla</taxon>
        <taxon>Ruminantia</taxon>
        <taxon>Pecora</taxon>
        <taxon>Bovidae</taxon>
        <taxon>Caprinae</taxon>
        <taxon>Ovis</taxon>
    </lineage>
</organism>
<gene>
    <name evidence="2" type="ORF">MG293_014803</name>
</gene>
<keyword evidence="3" id="KW-1185">Reference proteome</keyword>
<sequence length="236" mass="26467">MEAQKAEERGPERRSQCLVERIPDPRAPLRAKRSQFVRLPQQLTPKGTEETQDTEELQRKNLLEQTASLKPVPNWPPEAFEFLLLVLAKEDRKTRKAWLILSVKMSNEKTFDEFGKCETDHEVGKTWALLGMFCSQLGRSKSKCELCHHRAMKLEVSEPQRLHHKTEDNNNALITGVLKGLDSCGGVGPYGQTQLLLAQVVGGQHSHVEKFAAIAFGKERSSQVPASSSTKGRAVQ</sequence>
<evidence type="ECO:0000256" key="1">
    <source>
        <dbReference type="SAM" id="MobiDB-lite"/>
    </source>
</evidence>